<evidence type="ECO:0000313" key="2">
    <source>
        <dbReference type="EMBL" id="KAG3214126.1"/>
    </source>
</evidence>
<accession>A0A329S3L6</accession>
<sequence length="488" mass="55358">MASLPPTAAPAGSLSTEELEISPSTLSDLLLNLSSDDISANYPLSDMPMDLRTLNSLHMDDLPTLDELLQPEEDELATELISRPSLDQVNELDPTLLFPEPIELVEEAALEPLSRPSDPTSSSSSTTSDAQTTSGPVAITPPVEATPRRKTRKNELAYLRLKAKELEEQLQQLKKIEDVAEGQEDTEKDGGAVSVWRKVARRQLEGKKRAERENEKLRHMVEGQLTIVQNLEKLLGKRSAMEESGAWANERKRVRVEYEAENVIFDRILRQLDEQFKQTDAAFRQNDFARKKTNGQHMQVKPDGIYGMFMEFLASKILPFEVHTTAKQFWRCMAQPHLKLRDGHYSLIDGTEDTLSAKMAFTVQHKQHQVLKDAWFAVKRFIEEDRCVFVWACETEVKGTLSSAQSMRHRDVGWTSVERYPSLDEDSMESCIIQTCVRVRTELPEVMPRSQEELMLLTDIVTSSFLENLDGIHQSVEDALIEDAMRSN</sequence>
<name>A0A329S3L6_9STRA</name>
<protein>
    <submittedName>
        <fullName evidence="3">Uncharacterized protein</fullName>
    </submittedName>
</protein>
<feature type="compositionally biased region" description="Low complexity" evidence="1">
    <location>
        <begin position="114"/>
        <end position="134"/>
    </location>
</feature>
<comment type="caution">
    <text evidence="3">The sequence shown here is derived from an EMBL/GenBank/DDBJ whole genome shotgun (WGS) entry which is preliminary data.</text>
</comment>
<proteinExistence type="predicted"/>
<dbReference type="Proteomes" id="UP000251314">
    <property type="component" value="Unassembled WGS sequence"/>
</dbReference>
<dbReference type="AlphaFoldDB" id="A0A329S3L6"/>
<dbReference type="EMBL" id="RCMV01000667">
    <property type="protein sequence ID" value="KAG3214126.1"/>
    <property type="molecule type" value="Genomic_DNA"/>
</dbReference>
<organism evidence="3 4">
    <name type="scientific">Phytophthora cactorum</name>
    <dbReference type="NCBI Taxonomy" id="29920"/>
    <lineage>
        <taxon>Eukaryota</taxon>
        <taxon>Sar</taxon>
        <taxon>Stramenopiles</taxon>
        <taxon>Oomycota</taxon>
        <taxon>Peronosporomycetes</taxon>
        <taxon>Peronosporales</taxon>
        <taxon>Peronosporaceae</taxon>
        <taxon>Phytophthora</taxon>
    </lineage>
</organism>
<dbReference type="EMBL" id="MJFZ01000382">
    <property type="protein sequence ID" value="RAW30242.1"/>
    <property type="molecule type" value="Genomic_DNA"/>
</dbReference>
<dbReference type="PANTHER" id="PTHR35796">
    <property type="entry name" value="HYPOTHETICAL CYTOSOLIC PROTEIN"/>
    <property type="match status" value="1"/>
</dbReference>
<gene>
    <name evidence="3" type="ORF">PC110_g13408</name>
    <name evidence="2" type="ORF">PC129_g14948</name>
</gene>
<evidence type="ECO:0000313" key="3">
    <source>
        <dbReference type="EMBL" id="RAW30242.1"/>
    </source>
</evidence>
<evidence type="ECO:0000313" key="4">
    <source>
        <dbReference type="Proteomes" id="UP000251314"/>
    </source>
</evidence>
<evidence type="ECO:0000256" key="1">
    <source>
        <dbReference type="SAM" id="MobiDB-lite"/>
    </source>
</evidence>
<dbReference type="OrthoDB" id="72677at2759"/>
<keyword evidence="4" id="KW-1185">Reference proteome</keyword>
<dbReference type="Proteomes" id="UP000760860">
    <property type="component" value="Unassembled WGS sequence"/>
</dbReference>
<feature type="region of interest" description="Disordered" evidence="1">
    <location>
        <begin position="110"/>
        <end position="151"/>
    </location>
</feature>
<dbReference type="PANTHER" id="PTHR35796:SF3">
    <property type="entry name" value="BHLH DOMAIN-CONTAINING PROTEIN"/>
    <property type="match status" value="1"/>
</dbReference>
<dbReference type="VEuPathDB" id="FungiDB:PC110_g13408"/>
<reference evidence="2" key="2">
    <citation type="submission" date="2018-05" db="EMBL/GenBank/DDBJ databases">
        <title>Effector identification in a new, highly contiguous assembly of the strawberry crown rot pathogen Phytophthora cactorum.</title>
        <authorList>
            <person name="Armitage A.D."/>
            <person name="Nellist C.F."/>
            <person name="Bates H."/>
            <person name="Vickerstaff R.J."/>
            <person name="Harrison R.J."/>
        </authorList>
    </citation>
    <scope>NUCLEOTIDE SEQUENCE</scope>
    <source>
        <strain evidence="2">P421</strain>
    </source>
</reference>
<reference evidence="3 4" key="1">
    <citation type="submission" date="2018-01" db="EMBL/GenBank/DDBJ databases">
        <title>Draft genome of the strawberry crown rot pathogen Phytophthora cactorum.</title>
        <authorList>
            <person name="Armitage A.D."/>
            <person name="Lysoe E."/>
            <person name="Nellist C.F."/>
            <person name="Harrison R.J."/>
            <person name="Brurberg M.B."/>
        </authorList>
    </citation>
    <scope>NUCLEOTIDE SEQUENCE [LARGE SCALE GENOMIC DNA]</scope>
    <source>
        <strain evidence="3 4">10300</strain>
    </source>
</reference>